<dbReference type="RefSeq" id="WP_054553852.1">
    <property type="nucleotide sequence ID" value="NZ_LJTC01000010.1"/>
</dbReference>
<evidence type="ECO:0000313" key="1">
    <source>
        <dbReference type="EMBL" id="KPM82648.1"/>
    </source>
</evidence>
<name>A0A0N8HK19_9GAMM</name>
<organism evidence="1 2">
    <name type="scientific">Pseudoalteromonas lipolytica</name>
    <dbReference type="NCBI Taxonomy" id="570156"/>
    <lineage>
        <taxon>Bacteria</taxon>
        <taxon>Pseudomonadati</taxon>
        <taxon>Pseudomonadota</taxon>
        <taxon>Gammaproteobacteria</taxon>
        <taxon>Alteromonadales</taxon>
        <taxon>Pseudoalteromonadaceae</taxon>
        <taxon>Pseudoalteromonas</taxon>
    </lineage>
</organism>
<dbReference type="EMBL" id="LJTC01000010">
    <property type="protein sequence ID" value="KPM82648.1"/>
    <property type="molecule type" value="Genomic_DNA"/>
</dbReference>
<dbReference type="PATRIC" id="fig|570156.3.peg.4121"/>
<dbReference type="STRING" id="570156.AOG27_15165"/>
<dbReference type="Proteomes" id="UP000050378">
    <property type="component" value="Unassembled WGS sequence"/>
</dbReference>
<dbReference type="AlphaFoldDB" id="A0A0N8HK19"/>
<protein>
    <submittedName>
        <fullName evidence="1">Uncharacterized protein</fullName>
    </submittedName>
</protein>
<proteinExistence type="predicted"/>
<gene>
    <name evidence="1" type="ORF">AOG27_15165</name>
</gene>
<evidence type="ECO:0000313" key="2">
    <source>
        <dbReference type="Proteomes" id="UP000050378"/>
    </source>
</evidence>
<sequence>MAKFLDRNWSTILLLLGGYYAYSQIVLRGREAIAPVTRPISKILAEIQFAVNGSNYIRYPNAGFYLDPSKLDYTYKVVDMQWLKAMSLTHDDHEDYLNEIFDADLRLKPQYRVLIDGLVDAETITIAAKG</sequence>
<dbReference type="OrthoDB" id="6294119at2"/>
<reference evidence="1 2" key="1">
    <citation type="submission" date="2015-09" db="EMBL/GenBank/DDBJ databases">
        <title>Draft Genome Sequence of Pseudoalteromonas lipolytica UCD-48B.</title>
        <authorList>
            <person name="Krusor M."/>
            <person name="Coil D.A."/>
            <person name="Lang J.M."/>
            <person name="Eisen J.A."/>
            <person name="Alexiev A."/>
        </authorList>
    </citation>
    <scope>NUCLEOTIDE SEQUENCE [LARGE SCALE GENOMIC DNA]</scope>
    <source>
        <strain evidence="1 2">UCD-48B</strain>
    </source>
</reference>
<comment type="caution">
    <text evidence="1">The sequence shown here is derived from an EMBL/GenBank/DDBJ whole genome shotgun (WGS) entry which is preliminary data.</text>
</comment>
<accession>A0A0N8HK19</accession>